<evidence type="ECO:0000313" key="2">
    <source>
        <dbReference type="Proteomes" id="UP000321089"/>
    </source>
</evidence>
<proteinExistence type="predicted"/>
<dbReference type="Proteomes" id="UP000321089">
    <property type="component" value="Unassembled WGS sequence"/>
</dbReference>
<gene>
    <name evidence="1" type="ORF">CBU02nite_26240</name>
</gene>
<evidence type="ECO:0000313" key="1">
    <source>
        <dbReference type="EMBL" id="GEQ22118.1"/>
    </source>
</evidence>
<comment type="caution">
    <text evidence="1">The sequence shown here is derived from an EMBL/GenBank/DDBJ whole genome shotgun (WGS) entry which is preliminary data.</text>
</comment>
<organism evidence="1 2">
    <name type="scientific">Clostridium butyricum</name>
    <dbReference type="NCBI Taxonomy" id="1492"/>
    <lineage>
        <taxon>Bacteria</taxon>
        <taxon>Bacillati</taxon>
        <taxon>Bacillota</taxon>
        <taxon>Clostridia</taxon>
        <taxon>Eubacteriales</taxon>
        <taxon>Clostridiaceae</taxon>
        <taxon>Clostridium</taxon>
    </lineage>
</organism>
<name>A0A512TQ54_CLOBU</name>
<reference evidence="1 2" key="1">
    <citation type="submission" date="2019-07" db="EMBL/GenBank/DDBJ databases">
        <title>Whole genome shotgun sequence of Clostridium butyricum NBRC 3858.</title>
        <authorList>
            <person name="Hosoyama A."/>
            <person name="Uohara A."/>
            <person name="Ohji S."/>
            <person name="Ichikawa N."/>
        </authorList>
    </citation>
    <scope>NUCLEOTIDE SEQUENCE [LARGE SCALE GENOMIC DNA]</scope>
    <source>
        <strain evidence="1 2">NBRC 3858</strain>
    </source>
</reference>
<dbReference type="EMBL" id="BKBC01000040">
    <property type="protein sequence ID" value="GEQ22118.1"/>
    <property type="molecule type" value="Genomic_DNA"/>
</dbReference>
<dbReference type="RefSeq" id="WP_146868776.1">
    <property type="nucleotide sequence ID" value="NZ_BKBC01000040.1"/>
</dbReference>
<dbReference type="InterPro" id="IPR027417">
    <property type="entry name" value="P-loop_NTPase"/>
</dbReference>
<dbReference type="AlphaFoldDB" id="A0A512TQ54"/>
<protein>
    <submittedName>
        <fullName evidence="1">Uncharacterized protein</fullName>
    </submittedName>
</protein>
<accession>A0A512TQ54</accession>
<dbReference type="SUPFAM" id="SSF52540">
    <property type="entry name" value="P-loop containing nucleoside triphosphate hydrolases"/>
    <property type="match status" value="1"/>
</dbReference>
<sequence length="258" mass="29607">MKYEQLEDGIKRLLVENGVTWDGSKSVYMTKLHKNFYLNEREVKQADALVEFCDLIQFLKSNSEYGVSTEWALSNLNKYVYLNNKSDLKMKFPRTIEALARFYDDSDIINFYKSQGAKVPTVIDLVGTTGAGKTTFCQQFVDDDSKELLKLTITDSAESTVIQTDILILEKTKKKMFLKVRNRSEIMRDILAVALEVDINDINSDLKDAVKKSGDSIDNDILDKVNNFFSTESLLNAFKIFASEVQKRYKQEFGDKFK</sequence>